<keyword evidence="7" id="KW-1015">Disulfide bond</keyword>
<feature type="domain" description="Pyridine nucleotide-disulphide oxidoreductase dimerisation" evidence="13">
    <location>
        <begin position="396"/>
        <end position="507"/>
    </location>
</feature>
<evidence type="ECO:0000256" key="5">
    <source>
        <dbReference type="ARBA" id="ARBA00022857"/>
    </source>
</evidence>
<evidence type="ECO:0000256" key="3">
    <source>
        <dbReference type="ARBA" id="ARBA00022630"/>
    </source>
</evidence>
<evidence type="ECO:0000313" key="16">
    <source>
        <dbReference type="Proteomes" id="UP000749559"/>
    </source>
</evidence>
<dbReference type="PANTHER" id="PTHR42737:SF7">
    <property type="entry name" value="THIOREDOXIN-DISULFIDE REDUCTASE"/>
    <property type="match status" value="1"/>
</dbReference>
<evidence type="ECO:0000256" key="11">
    <source>
        <dbReference type="PIRSR" id="PIRSR000350-4"/>
    </source>
</evidence>
<protein>
    <recommendedName>
        <fullName evidence="2">thioredoxin-disulfide reductase (NADPH)</fullName>
        <ecNumber evidence="2">1.8.1.9</ecNumber>
    </recommendedName>
</protein>
<comment type="cofactor">
    <cofactor evidence="10">
        <name>FAD</name>
        <dbReference type="ChEBI" id="CHEBI:57692"/>
    </cofactor>
    <text evidence="10">Binds 1 FAD per subunit.</text>
</comment>
<dbReference type="InterPro" id="IPR001100">
    <property type="entry name" value="Pyr_nuc-diS_OxRdtase"/>
</dbReference>
<dbReference type="PANTHER" id="PTHR42737">
    <property type="entry name" value="GLUTATHIONE REDUCTASE"/>
    <property type="match status" value="1"/>
</dbReference>
<dbReference type="PRINTS" id="PR00411">
    <property type="entry name" value="PNDRDTASEI"/>
</dbReference>
<evidence type="ECO:0000256" key="6">
    <source>
        <dbReference type="ARBA" id="ARBA00023002"/>
    </source>
</evidence>
<evidence type="ECO:0000313" key="15">
    <source>
        <dbReference type="EMBL" id="CAH1801109.1"/>
    </source>
</evidence>
<dbReference type="GO" id="GO:0004362">
    <property type="term" value="F:glutathione-disulfide reductase (NADPH) activity"/>
    <property type="evidence" value="ECO:0007669"/>
    <property type="project" value="TreeGrafter"/>
</dbReference>
<dbReference type="PRINTS" id="PR00368">
    <property type="entry name" value="FADPNR"/>
</dbReference>
<dbReference type="FunFam" id="3.50.50.60:FF:000190">
    <property type="entry name" value="Thioredoxin reductase"/>
    <property type="match status" value="1"/>
</dbReference>
<feature type="active site" description="Proton acceptor" evidence="9">
    <location>
        <position position="498"/>
    </location>
</feature>
<keyword evidence="10" id="KW-0547">Nucleotide-binding</keyword>
<evidence type="ECO:0000256" key="9">
    <source>
        <dbReference type="PIRSR" id="PIRSR000350-2"/>
    </source>
</evidence>
<dbReference type="AlphaFoldDB" id="A0A8S4QAZ0"/>
<dbReference type="GO" id="GO:0005739">
    <property type="term" value="C:mitochondrion"/>
    <property type="evidence" value="ECO:0007669"/>
    <property type="project" value="TreeGrafter"/>
</dbReference>
<comment type="similarity">
    <text evidence="1 12">Belongs to the class-I pyridine nucleotide-disulfide oxidoreductase family.</text>
</comment>
<proteinExistence type="inferred from homology"/>
<dbReference type="Pfam" id="PF02852">
    <property type="entry name" value="Pyr_redox_dim"/>
    <property type="match status" value="1"/>
</dbReference>
<feature type="binding site" evidence="10">
    <location>
        <position position="315"/>
    </location>
    <ligand>
        <name>NAD(+)</name>
        <dbReference type="ChEBI" id="CHEBI:57540"/>
    </ligand>
</feature>
<dbReference type="SUPFAM" id="SSF55424">
    <property type="entry name" value="FAD/NAD-linked reductases, dimerisation (C-terminal) domain"/>
    <property type="match status" value="1"/>
</dbReference>
<accession>A0A8S4QAZ0</accession>
<dbReference type="FunFam" id="3.30.390.30:FF:000004">
    <property type="entry name" value="Thioredoxin reductase 1, cytoplasmic"/>
    <property type="match status" value="1"/>
</dbReference>
<feature type="disulfide bond" description="Redox-active" evidence="11">
    <location>
        <begin position="85"/>
        <end position="90"/>
    </location>
</feature>
<evidence type="ECO:0000259" key="14">
    <source>
        <dbReference type="Pfam" id="PF07992"/>
    </source>
</evidence>
<comment type="caution">
    <text evidence="15">The sequence shown here is derived from an EMBL/GenBank/DDBJ whole genome shotgun (WGS) entry which is preliminary data.</text>
</comment>
<dbReference type="GO" id="GO:0034599">
    <property type="term" value="P:cellular response to oxidative stress"/>
    <property type="evidence" value="ECO:0007669"/>
    <property type="project" value="TreeGrafter"/>
</dbReference>
<dbReference type="GO" id="GO:0050660">
    <property type="term" value="F:flavin adenine dinucleotide binding"/>
    <property type="evidence" value="ECO:0007669"/>
    <property type="project" value="InterPro"/>
</dbReference>
<dbReference type="EMBL" id="CAIIXF020000012">
    <property type="protein sequence ID" value="CAH1801109.1"/>
    <property type="molecule type" value="Genomic_DNA"/>
</dbReference>
<keyword evidence="5" id="KW-0521">NADP</keyword>
<dbReference type="InterPro" id="IPR046952">
    <property type="entry name" value="GSHR/TRXR-like"/>
</dbReference>
<evidence type="ECO:0000256" key="12">
    <source>
        <dbReference type="RuleBase" id="RU003691"/>
    </source>
</evidence>
<dbReference type="Gene3D" id="3.50.50.60">
    <property type="entry name" value="FAD/NAD(P)-binding domain"/>
    <property type="match status" value="2"/>
</dbReference>
<organism evidence="15 16">
    <name type="scientific">Owenia fusiformis</name>
    <name type="common">Polychaete worm</name>
    <dbReference type="NCBI Taxonomy" id="6347"/>
    <lineage>
        <taxon>Eukaryota</taxon>
        <taxon>Metazoa</taxon>
        <taxon>Spiralia</taxon>
        <taxon>Lophotrochozoa</taxon>
        <taxon>Annelida</taxon>
        <taxon>Polychaeta</taxon>
        <taxon>Sedentaria</taxon>
        <taxon>Canalipalpata</taxon>
        <taxon>Sabellida</taxon>
        <taxon>Oweniida</taxon>
        <taxon>Oweniidae</taxon>
        <taxon>Owenia</taxon>
    </lineage>
</organism>
<dbReference type="GO" id="GO:0045454">
    <property type="term" value="P:cell redox homeostasis"/>
    <property type="evidence" value="ECO:0007669"/>
    <property type="project" value="InterPro"/>
</dbReference>
<dbReference type="PROSITE" id="PS00076">
    <property type="entry name" value="PYRIDINE_REDOX_1"/>
    <property type="match status" value="1"/>
</dbReference>
<dbReference type="GO" id="GO:0004791">
    <property type="term" value="F:thioredoxin-disulfide reductase (NADPH) activity"/>
    <property type="evidence" value="ECO:0007669"/>
    <property type="project" value="UniProtKB-EC"/>
</dbReference>
<keyword evidence="10" id="KW-0520">NAD</keyword>
<dbReference type="InterPro" id="IPR012999">
    <property type="entry name" value="Pyr_OxRdtase_I_AS"/>
</dbReference>
<feature type="binding site" evidence="10">
    <location>
        <position position="360"/>
    </location>
    <ligand>
        <name>FAD</name>
        <dbReference type="ChEBI" id="CHEBI:57692"/>
    </ligand>
</feature>
<evidence type="ECO:0000256" key="7">
    <source>
        <dbReference type="ARBA" id="ARBA00023157"/>
    </source>
</evidence>
<evidence type="ECO:0000256" key="8">
    <source>
        <dbReference type="ARBA" id="ARBA00023284"/>
    </source>
</evidence>
<keyword evidence="8 12" id="KW-0676">Redox-active center</keyword>
<keyword evidence="3 12" id="KW-0285">Flavoprotein</keyword>
<dbReference type="Proteomes" id="UP000749559">
    <property type="component" value="Unassembled WGS sequence"/>
</dbReference>
<dbReference type="SUPFAM" id="SSF51905">
    <property type="entry name" value="FAD/NAD(P)-binding domain"/>
    <property type="match status" value="1"/>
</dbReference>
<dbReference type="InterPro" id="IPR036188">
    <property type="entry name" value="FAD/NAD-bd_sf"/>
</dbReference>
<dbReference type="EC" id="1.8.1.9" evidence="2"/>
<dbReference type="GO" id="GO:0006749">
    <property type="term" value="P:glutathione metabolic process"/>
    <property type="evidence" value="ECO:0007669"/>
    <property type="project" value="TreeGrafter"/>
</dbReference>
<dbReference type="PIRSF" id="PIRSF000350">
    <property type="entry name" value="Mercury_reductase_MerA"/>
    <property type="match status" value="1"/>
</dbReference>
<dbReference type="InterPro" id="IPR004099">
    <property type="entry name" value="Pyr_nucl-diS_OxRdtase_dimer"/>
</dbReference>
<name>A0A8S4QAZ0_OWEFU</name>
<dbReference type="OrthoDB" id="5956163at2759"/>
<dbReference type="NCBIfam" id="TIGR01438">
    <property type="entry name" value="TGR"/>
    <property type="match status" value="1"/>
</dbReference>
<feature type="domain" description="FAD/NAD(P)-binding" evidence="14">
    <location>
        <begin position="39"/>
        <end position="376"/>
    </location>
</feature>
<dbReference type="InterPro" id="IPR006338">
    <property type="entry name" value="Thioredoxin/glutathione_Rdtase"/>
</dbReference>
<evidence type="ECO:0000259" key="13">
    <source>
        <dbReference type="Pfam" id="PF02852"/>
    </source>
</evidence>
<feature type="non-terminal residue" evidence="15">
    <location>
        <position position="523"/>
    </location>
</feature>
<keyword evidence="4 10" id="KW-0274">FAD</keyword>
<keyword evidence="16" id="KW-1185">Reference proteome</keyword>
<dbReference type="Gene3D" id="3.30.390.30">
    <property type="match status" value="1"/>
</dbReference>
<evidence type="ECO:0000256" key="1">
    <source>
        <dbReference type="ARBA" id="ARBA00007532"/>
    </source>
</evidence>
<reference evidence="15" key="1">
    <citation type="submission" date="2022-03" db="EMBL/GenBank/DDBJ databases">
        <authorList>
            <person name="Martin C."/>
        </authorList>
    </citation>
    <scope>NUCLEOTIDE SEQUENCE</scope>
</reference>
<dbReference type="Pfam" id="PF07992">
    <property type="entry name" value="Pyr_redox_2"/>
    <property type="match status" value="1"/>
</dbReference>
<dbReference type="InterPro" id="IPR023753">
    <property type="entry name" value="FAD/NAD-binding_dom"/>
</dbReference>
<feature type="binding site" evidence="10">
    <location>
        <position position="94"/>
    </location>
    <ligand>
        <name>FAD</name>
        <dbReference type="ChEBI" id="CHEBI:57692"/>
    </ligand>
</feature>
<gene>
    <name evidence="15" type="ORF">OFUS_LOCUS24928</name>
</gene>
<evidence type="ECO:0000256" key="4">
    <source>
        <dbReference type="ARBA" id="ARBA00022827"/>
    </source>
</evidence>
<keyword evidence="6 12" id="KW-0560">Oxidoreductase</keyword>
<dbReference type="GO" id="GO:0005829">
    <property type="term" value="C:cytosol"/>
    <property type="evidence" value="ECO:0007669"/>
    <property type="project" value="TreeGrafter"/>
</dbReference>
<feature type="binding site" evidence="10">
    <location>
        <begin position="225"/>
        <end position="232"/>
    </location>
    <ligand>
        <name>NAD(+)</name>
        <dbReference type="ChEBI" id="CHEBI:57540"/>
    </ligand>
</feature>
<sequence length="523" mass="57716">KMSAPMKIFSSQNLFKKYRYLHAYKHCFIRTVMSESHDYDLVVIGGGSGGLACVKEAASLGKKAAVFDWVEPSPKGTKWGLGGTCVNVGCIPKKLMHHASQLHEMSLDARLNGWTAPNEESMKFSWPDLAQKVQNHVKSLNWGHRTQLVEKEATYFNAKAELVDKHTLKATDKNGKESFLTASNVVLATGMRPRYPDVPGLLEHSITSDDIFWLKKDPGKTLVIGGSYVALECAGFLTGFQYDTTVMVRSICLRGFDQQMAGLIADNMAAKGTQFLWQTVPERVEKTDQGLKVFWKEKDGTTKSDVYDTVLLAVGREPQTRGLGLEKVGVKIDDKSGFVIGGHNKDYEQTSLSHIYAIGDILKDGPELTPVAIKAGRLLAQRLFNSSTQQMNYNSVATTVFTPLEYGCVGMSEELAVEKFGEDNIEVYHAFYKPIEYTIAERSCDQCYIKMICDRNGEETVLGLHFLGPNAGEIIQGFAAAIRCGATRKQITDTVGIHPTTAEEIVKLNITKRSGLDPTVTGC</sequence>
<evidence type="ECO:0000256" key="10">
    <source>
        <dbReference type="PIRSR" id="PIRSR000350-3"/>
    </source>
</evidence>
<evidence type="ECO:0000256" key="2">
    <source>
        <dbReference type="ARBA" id="ARBA00012610"/>
    </source>
</evidence>
<dbReference type="InterPro" id="IPR016156">
    <property type="entry name" value="FAD/NAD-linked_Rdtase_dimer_sf"/>
</dbReference>